<dbReference type="EMBL" id="ACOM01000005">
    <property type="protein sequence ID" value="EEP54607.1"/>
    <property type="molecule type" value="Genomic_DNA"/>
</dbReference>
<accession>C4IGV0</accession>
<reference evidence="1 2" key="1">
    <citation type="submission" date="2009-08" db="EMBL/GenBank/DDBJ databases">
        <authorList>
            <person name="Shrivastava S."/>
            <person name="Brinkac L.B."/>
            <person name="Brown J.L."/>
            <person name="Bruce D.B."/>
            <person name="Detter C."/>
            <person name="Green L.D."/>
            <person name="Munk C.A."/>
            <person name="Rogers Y.C."/>
            <person name="Tapia R."/>
            <person name="Sims D.R."/>
            <person name="Smith L.A."/>
            <person name="Smith T.J."/>
            <person name="Sutton G."/>
            <person name="Brettin T."/>
        </authorList>
    </citation>
    <scope>NUCLEOTIDE SEQUENCE [LARGE SCALE GENOMIC DNA]</scope>
    <source>
        <strain evidence="2">E4 str. BoNT E BL5262</strain>
    </source>
</reference>
<gene>
    <name evidence="1" type="ORF">CLP_2644</name>
</gene>
<dbReference type="RefSeq" id="WP_003409848.1">
    <property type="nucleotide sequence ID" value="NZ_ACOM01000005.1"/>
</dbReference>
<organism evidence="1 2">
    <name type="scientific">Clostridium butyricum E4 str. BoNT E BL5262</name>
    <dbReference type="NCBI Taxonomy" id="632245"/>
    <lineage>
        <taxon>Bacteria</taxon>
        <taxon>Bacillati</taxon>
        <taxon>Bacillota</taxon>
        <taxon>Clostridia</taxon>
        <taxon>Eubacteriales</taxon>
        <taxon>Clostridiaceae</taxon>
        <taxon>Clostridium</taxon>
    </lineage>
</organism>
<evidence type="ECO:0000313" key="2">
    <source>
        <dbReference type="Proteomes" id="UP000003081"/>
    </source>
</evidence>
<proteinExistence type="predicted"/>
<dbReference type="AlphaFoldDB" id="C4IGV0"/>
<evidence type="ECO:0000313" key="1">
    <source>
        <dbReference type="EMBL" id="EEP54607.1"/>
    </source>
</evidence>
<dbReference type="Proteomes" id="UP000003081">
    <property type="component" value="Unassembled WGS sequence"/>
</dbReference>
<sequence>MGKKVSITDYEKILEENKRLKKFINHLKEVINNCDIKDEFYGKNIDK</sequence>
<dbReference type="HOGENOM" id="CLU_3166365_0_0_9"/>
<keyword evidence="2" id="KW-1185">Reference proteome</keyword>
<name>C4IGV0_CLOBU</name>
<protein>
    <submittedName>
        <fullName evidence="1">Uncharacterized protein</fullName>
    </submittedName>
</protein>
<comment type="caution">
    <text evidence="1">The sequence shown here is derived from an EMBL/GenBank/DDBJ whole genome shotgun (WGS) entry which is preliminary data.</text>
</comment>